<accession>A0A1G9IRR3</accession>
<dbReference type="Proteomes" id="UP000199682">
    <property type="component" value="Unassembled WGS sequence"/>
</dbReference>
<dbReference type="RefSeq" id="WP_218130931.1">
    <property type="nucleotide sequence ID" value="NZ_FNET01000010.1"/>
</dbReference>
<dbReference type="InterPro" id="IPR023451">
    <property type="entry name" value="Thymidate_synth/dCMP_Mease_dom"/>
</dbReference>
<evidence type="ECO:0000256" key="1">
    <source>
        <dbReference type="ARBA" id="ARBA00011947"/>
    </source>
</evidence>
<gene>
    <name evidence="5" type="ORF">SAMN04488074_11016</name>
</gene>
<dbReference type="Pfam" id="PF00303">
    <property type="entry name" value="Thymidylat_synt"/>
    <property type="match status" value="1"/>
</dbReference>
<evidence type="ECO:0000256" key="3">
    <source>
        <dbReference type="ARBA" id="ARBA00022679"/>
    </source>
</evidence>
<protein>
    <recommendedName>
        <fullName evidence="1">thymidylate synthase</fullName>
        <ecNumber evidence="1">2.1.1.45</ecNumber>
    </recommendedName>
</protein>
<dbReference type="AlphaFoldDB" id="A0A1G9IRR3"/>
<organism evidence="5 6">
    <name type="scientific">Lentzea albidocapillata subsp. violacea</name>
    <dbReference type="NCBI Taxonomy" id="128104"/>
    <lineage>
        <taxon>Bacteria</taxon>
        <taxon>Bacillati</taxon>
        <taxon>Actinomycetota</taxon>
        <taxon>Actinomycetes</taxon>
        <taxon>Pseudonocardiales</taxon>
        <taxon>Pseudonocardiaceae</taxon>
        <taxon>Lentzea</taxon>
    </lineage>
</organism>
<dbReference type="SUPFAM" id="SSF55831">
    <property type="entry name" value="Thymidylate synthase/dCMP hydroxymethylase"/>
    <property type="match status" value="1"/>
</dbReference>
<reference evidence="6" key="1">
    <citation type="submission" date="2016-10" db="EMBL/GenBank/DDBJ databases">
        <authorList>
            <person name="Varghese N."/>
            <person name="Submissions S."/>
        </authorList>
    </citation>
    <scope>NUCLEOTIDE SEQUENCE [LARGE SCALE GENOMIC DNA]</scope>
    <source>
        <strain evidence="6">DSM 44796</strain>
    </source>
</reference>
<dbReference type="Gene3D" id="3.30.572.10">
    <property type="entry name" value="Thymidylate synthase/dCMP hydroxymethylase domain"/>
    <property type="match status" value="1"/>
</dbReference>
<dbReference type="CDD" id="cd00351">
    <property type="entry name" value="TS_Pyrimidine_HMase"/>
    <property type="match status" value="1"/>
</dbReference>
<feature type="domain" description="Thymidylate synthase/dCMP hydroxymethylase" evidence="4">
    <location>
        <begin position="9"/>
        <end position="227"/>
    </location>
</feature>
<keyword evidence="3" id="KW-0808">Transferase</keyword>
<dbReference type="InterPro" id="IPR000398">
    <property type="entry name" value="Thymidylate_synthase"/>
</dbReference>
<name>A0A1G9IRR3_9PSEU</name>
<keyword evidence="2" id="KW-0489">Methyltransferase</keyword>
<dbReference type="EMBL" id="FNET01000010">
    <property type="protein sequence ID" value="SDL27564.1"/>
    <property type="molecule type" value="Genomic_DNA"/>
</dbReference>
<sequence>MEFDSFHQAYPAMLRQLADEPTYRNAPRGFASRETLGVRYVLGEADQRIPVVPARRLNIVFNFAEALWYLSGRDDLDFIAYYAPNMRKYSADGVRLTGTAYGRAMFDPDGGVHQWTAVADELRRDPDSKRAVLQIFRGEEIRVPGNPDVSCTLGLQFLLREGALHCVGFMRANDVYRGMTSDVFSFTLVQELLARELGVPLGTYTHLVGSMHLYEPDHDRAREVLADPAAWEEPAHRFPSMPDGDNWPHVRQVLRYEEHLRRNQLRLDDDLDALGLPGYWAQVVLMFEIHRRVRHDEPVATELLDRLWPLYRELVGQRWPRLSAPALVTR</sequence>
<dbReference type="GO" id="GO:0006231">
    <property type="term" value="P:dTMP biosynthetic process"/>
    <property type="evidence" value="ECO:0007669"/>
    <property type="project" value="InterPro"/>
</dbReference>
<dbReference type="GO" id="GO:0005829">
    <property type="term" value="C:cytosol"/>
    <property type="evidence" value="ECO:0007669"/>
    <property type="project" value="TreeGrafter"/>
</dbReference>
<dbReference type="GO" id="GO:0032259">
    <property type="term" value="P:methylation"/>
    <property type="evidence" value="ECO:0007669"/>
    <property type="project" value="UniProtKB-KW"/>
</dbReference>
<proteinExistence type="predicted"/>
<dbReference type="GO" id="GO:0004799">
    <property type="term" value="F:thymidylate synthase activity"/>
    <property type="evidence" value="ECO:0007669"/>
    <property type="project" value="UniProtKB-EC"/>
</dbReference>
<evidence type="ECO:0000259" key="4">
    <source>
        <dbReference type="Pfam" id="PF00303"/>
    </source>
</evidence>
<dbReference type="InterPro" id="IPR036926">
    <property type="entry name" value="Thymidate_synth/dCMP_Mease_sf"/>
</dbReference>
<dbReference type="PANTHER" id="PTHR11548">
    <property type="entry name" value="THYMIDYLATE SYNTHASE 1"/>
    <property type="match status" value="1"/>
</dbReference>
<dbReference type="PANTHER" id="PTHR11548:SF9">
    <property type="entry name" value="THYMIDYLATE SYNTHASE"/>
    <property type="match status" value="1"/>
</dbReference>
<evidence type="ECO:0000313" key="6">
    <source>
        <dbReference type="Proteomes" id="UP000199682"/>
    </source>
</evidence>
<dbReference type="InterPro" id="IPR045097">
    <property type="entry name" value="Thymidate_synth/dCMP_Mease"/>
</dbReference>
<dbReference type="EC" id="2.1.1.45" evidence="1"/>
<dbReference type="PRINTS" id="PR00108">
    <property type="entry name" value="THYMDSNTHASE"/>
</dbReference>
<evidence type="ECO:0000313" key="5">
    <source>
        <dbReference type="EMBL" id="SDL27564.1"/>
    </source>
</evidence>
<evidence type="ECO:0000256" key="2">
    <source>
        <dbReference type="ARBA" id="ARBA00022603"/>
    </source>
</evidence>